<dbReference type="EMBL" id="LCTV02000005">
    <property type="protein sequence ID" value="PRQ75398.1"/>
    <property type="molecule type" value="Genomic_DNA"/>
</dbReference>
<reference evidence="1 2" key="1">
    <citation type="journal article" date="2018" name="Elife">
        <title>Functional genomics of lipid metabolism in the oleaginous yeast Rhodosporidium toruloides.</title>
        <authorList>
            <person name="Coradetti S.T."/>
            <person name="Pinel D."/>
            <person name="Geiselman G."/>
            <person name="Ito M."/>
            <person name="Mondo S."/>
            <person name="Reilly M.C."/>
            <person name="Cheng Y.F."/>
            <person name="Bauer S."/>
            <person name="Grigoriev I."/>
            <person name="Gladden J.M."/>
            <person name="Simmons B.A."/>
            <person name="Brem R."/>
            <person name="Arkin A.P."/>
            <person name="Skerker J.M."/>
        </authorList>
    </citation>
    <scope>NUCLEOTIDE SEQUENCE [LARGE SCALE GENOMIC DNA]</scope>
    <source>
        <strain evidence="1 2">NBRC 0880</strain>
    </source>
</reference>
<evidence type="ECO:0000313" key="2">
    <source>
        <dbReference type="Proteomes" id="UP000239560"/>
    </source>
</evidence>
<protein>
    <submittedName>
        <fullName evidence="1">Proteophosphoglycan ppg4</fullName>
    </submittedName>
</protein>
<accession>A0A2T0ABL0</accession>
<name>A0A2T0ABL0_RHOTO</name>
<sequence>MTRSSSSSSSSLSLPPLTLPASHSSDTLARYSDYLTRSPSAMDILEPTDGSWFESLAFALFKLIETAAHVHWRLNDLQLDALFQPAYGIAWIALHLARLWLPLVLIVVHGERVVRAIGWRDAYGVVLACLSAFRSAFKPMSGRSGGHDGNSSSGLSNEDFLDLHEALETWKRAERELEQVRLDYFKELQRVWGAGELDQAESSRTSIEVESSSSRRSGFCLEHLQVNAFAATPDELDRAKHRNDLIGYFNILLGGIDRLDNHDIDNERRESAATSPIVFRTYTVARVLAFSQKHGLQGTRTVLQYLQRAFYVDFAVGDLRFGSGAACFDNEQVSLALIEQVESLITMEPLSKADIVALCMLYFDVYQAQRRFAVAEERLLDAVLAAVIARDGLKREARLLENSSDTRARCSNRLTSSLSAMSAFGWTGGTWLESLAFTLFTLIEASVRASPPSDGVQAHALLQPAYWTAWLALQLARLWLRLVFFVVQGILLARATGWRFALALVFAGLVSFRFALKPDSDCFEGRDGDGPKLPLADNFVDLHAASGTYEHAEREFEQVRLDYLKELQCIFAAVELHQADYSHAINAVKSKLDALYNALAAAVACSDDDVLLIRYFILKYAERVSEQVRANVSVATEQDRAIHRNNLILYLNVLLGGTDILGRPAEHTIDFMRKKLANTASNVFYTYAVARVLNFSRQHQANELRTVLQYSQRAFHVDFAIGDLRFGSGTASTAILDDEQVSLALIEQVESLITMEPLIKADIVALCMLYFDVYQAQRRFAVAEERLLDAVLAAVIARNRLKREARLLED</sequence>
<organism evidence="1 2">
    <name type="scientific">Rhodotorula toruloides</name>
    <name type="common">Yeast</name>
    <name type="synonym">Rhodosporidium toruloides</name>
    <dbReference type="NCBI Taxonomy" id="5286"/>
    <lineage>
        <taxon>Eukaryota</taxon>
        <taxon>Fungi</taxon>
        <taxon>Dikarya</taxon>
        <taxon>Basidiomycota</taxon>
        <taxon>Pucciniomycotina</taxon>
        <taxon>Microbotryomycetes</taxon>
        <taxon>Sporidiobolales</taxon>
        <taxon>Sporidiobolaceae</taxon>
        <taxon>Rhodotorula</taxon>
    </lineage>
</organism>
<dbReference type="Proteomes" id="UP000239560">
    <property type="component" value="Unassembled WGS sequence"/>
</dbReference>
<dbReference type="OrthoDB" id="10283767at2759"/>
<proteinExistence type="predicted"/>
<gene>
    <name evidence="1" type="ORF">AAT19DRAFT_14420</name>
</gene>
<comment type="caution">
    <text evidence="1">The sequence shown here is derived from an EMBL/GenBank/DDBJ whole genome shotgun (WGS) entry which is preliminary data.</text>
</comment>
<dbReference type="AlphaFoldDB" id="A0A2T0ABL0"/>
<evidence type="ECO:0000313" key="1">
    <source>
        <dbReference type="EMBL" id="PRQ75398.1"/>
    </source>
</evidence>